<dbReference type="Pfam" id="PF13450">
    <property type="entry name" value="NAD_binding_8"/>
    <property type="match status" value="1"/>
</dbReference>
<evidence type="ECO:0000259" key="5">
    <source>
        <dbReference type="Pfam" id="PF01494"/>
    </source>
</evidence>
<keyword evidence="4 6" id="KW-0503">Monooxygenase</keyword>
<dbReference type="GO" id="GO:0071949">
    <property type="term" value="F:FAD binding"/>
    <property type="evidence" value="ECO:0007669"/>
    <property type="project" value="InterPro"/>
</dbReference>
<evidence type="ECO:0000313" key="7">
    <source>
        <dbReference type="Proteomes" id="UP000612585"/>
    </source>
</evidence>
<gene>
    <name evidence="6" type="ORF">Vau01_066650</name>
</gene>
<organism evidence="6 7">
    <name type="scientific">Virgisporangium aurantiacum</name>
    <dbReference type="NCBI Taxonomy" id="175570"/>
    <lineage>
        <taxon>Bacteria</taxon>
        <taxon>Bacillati</taxon>
        <taxon>Actinomycetota</taxon>
        <taxon>Actinomycetes</taxon>
        <taxon>Micromonosporales</taxon>
        <taxon>Micromonosporaceae</taxon>
        <taxon>Virgisporangium</taxon>
    </lineage>
</organism>
<dbReference type="SUPFAM" id="SSF51905">
    <property type="entry name" value="FAD/NAD(P)-binding domain"/>
    <property type="match status" value="1"/>
</dbReference>
<dbReference type="Pfam" id="PF01494">
    <property type="entry name" value="FAD_binding_3"/>
    <property type="match status" value="1"/>
</dbReference>
<sequence length="445" mass="48881">MSPHVIVIGAGTGGMCLAHGLRRAGIRVSVYERDRTRRDGLHGYRVGIDPHGSRALKECLPPDLYRTFVATCAREPETFAFLDERLRPVLTLPLRLGLDDVNGEKSVSRMTLRQVLFTGMEDVIHFDRTFTHYETRPDGRVTAHFTDGPPATGDLLVAADGTNSAVRRQYLPHARVEDAGILAISAKVPITPETTELVPANLRPGIGMVLAPHGMTCILHWMRFPWDRDGSVTNDAELLAGWPGLLFDNTRDYINWGLAAATRRFPADVMTRSGADLIDLALAMTPTWSPRLRQLFRLGDPTTTFVVTVRTSVPVDPWPSTAVTLLGDAIHTMTPGLGVGANTALRDAARLVRQLTAVRDGAKPLLAAVADYERRMIEYGFAAVEASKERIGGDQLVHKPVLGRVALAGQRTFLRIADRVPAIKRKMTDDLYRSRGADDDTDLLS</sequence>
<dbReference type="AlphaFoldDB" id="A0A8J3Z804"/>
<dbReference type="EMBL" id="BOPG01000045">
    <property type="protein sequence ID" value="GIJ59149.1"/>
    <property type="molecule type" value="Genomic_DNA"/>
</dbReference>
<evidence type="ECO:0000256" key="4">
    <source>
        <dbReference type="ARBA" id="ARBA00023033"/>
    </source>
</evidence>
<dbReference type="PANTHER" id="PTHR47178:SF5">
    <property type="entry name" value="FAD-BINDING DOMAIN-CONTAINING PROTEIN"/>
    <property type="match status" value="1"/>
</dbReference>
<keyword evidence="2" id="KW-0274">FAD</keyword>
<dbReference type="PRINTS" id="PR00420">
    <property type="entry name" value="RNGMNOXGNASE"/>
</dbReference>
<dbReference type="GO" id="GO:0004497">
    <property type="term" value="F:monooxygenase activity"/>
    <property type="evidence" value="ECO:0007669"/>
    <property type="project" value="UniProtKB-KW"/>
</dbReference>
<dbReference type="Proteomes" id="UP000612585">
    <property type="component" value="Unassembled WGS sequence"/>
</dbReference>
<evidence type="ECO:0000313" key="6">
    <source>
        <dbReference type="EMBL" id="GIJ59149.1"/>
    </source>
</evidence>
<proteinExistence type="predicted"/>
<comment type="caution">
    <text evidence="6">The sequence shown here is derived from an EMBL/GenBank/DDBJ whole genome shotgun (WGS) entry which is preliminary data.</text>
</comment>
<evidence type="ECO:0000256" key="1">
    <source>
        <dbReference type="ARBA" id="ARBA00022630"/>
    </source>
</evidence>
<keyword evidence="1" id="KW-0285">Flavoprotein</keyword>
<dbReference type="PANTHER" id="PTHR47178">
    <property type="entry name" value="MONOOXYGENASE, FAD-BINDING"/>
    <property type="match status" value="1"/>
</dbReference>
<keyword evidence="3" id="KW-0560">Oxidoreductase</keyword>
<accession>A0A8J3Z804</accession>
<dbReference type="InterPro" id="IPR036188">
    <property type="entry name" value="FAD/NAD-bd_sf"/>
</dbReference>
<feature type="domain" description="FAD-binding" evidence="5">
    <location>
        <begin position="315"/>
        <end position="374"/>
    </location>
</feature>
<reference evidence="6" key="1">
    <citation type="submission" date="2021-01" db="EMBL/GenBank/DDBJ databases">
        <title>Whole genome shotgun sequence of Virgisporangium aurantiacum NBRC 16421.</title>
        <authorList>
            <person name="Komaki H."/>
            <person name="Tamura T."/>
        </authorList>
    </citation>
    <scope>NUCLEOTIDE SEQUENCE</scope>
    <source>
        <strain evidence="6">NBRC 16421</strain>
    </source>
</reference>
<dbReference type="InterPro" id="IPR002938">
    <property type="entry name" value="FAD-bd"/>
</dbReference>
<evidence type="ECO:0000256" key="2">
    <source>
        <dbReference type="ARBA" id="ARBA00022827"/>
    </source>
</evidence>
<protein>
    <submittedName>
        <fullName evidence="6">Monooxygenase</fullName>
    </submittedName>
</protein>
<keyword evidence="7" id="KW-1185">Reference proteome</keyword>
<dbReference type="Gene3D" id="3.50.50.60">
    <property type="entry name" value="FAD/NAD(P)-binding domain"/>
    <property type="match status" value="1"/>
</dbReference>
<evidence type="ECO:0000256" key="3">
    <source>
        <dbReference type="ARBA" id="ARBA00023002"/>
    </source>
</evidence>
<dbReference type="RefSeq" id="WP_204000909.1">
    <property type="nucleotide sequence ID" value="NZ_BOPG01000045.1"/>
</dbReference>
<name>A0A8J3Z804_9ACTN</name>